<dbReference type="NCBIfam" id="NF002003">
    <property type="entry name" value="PRK00802.1-3"/>
    <property type="match status" value="1"/>
</dbReference>
<comment type="similarity">
    <text evidence="1 5">Belongs to the DNA glycosylase MPG family.</text>
</comment>
<gene>
    <name evidence="6" type="ORF">CSW57_00560</name>
</gene>
<evidence type="ECO:0000256" key="3">
    <source>
        <dbReference type="ARBA" id="ARBA00022801"/>
    </source>
</evidence>
<dbReference type="GO" id="GO:0003905">
    <property type="term" value="F:alkylbase DNA N-glycosylase activity"/>
    <property type="evidence" value="ECO:0007669"/>
    <property type="project" value="InterPro"/>
</dbReference>
<reference evidence="6 7" key="1">
    <citation type="submission" date="2017-10" db="EMBL/GenBank/DDBJ databases">
        <title>The draft genome sequence of Williamsia sp. BULT 1.1 isolated from the semi-arid grassland soils from South Africa.</title>
        <authorList>
            <person name="Kabwe M.H."/>
            <person name="Govender N."/>
            <person name="Mutseka Lunga P."/>
            <person name="Vikram S."/>
            <person name="Makhalanyane T.P."/>
        </authorList>
    </citation>
    <scope>NUCLEOTIDE SEQUENCE [LARGE SCALE GENOMIC DNA]</scope>
    <source>
        <strain evidence="6 7">BULT 1.1</strain>
    </source>
</reference>
<evidence type="ECO:0000313" key="7">
    <source>
        <dbReference type="Proteomes" id="UP000225108"/>
    </source>
</evidence>
<dbReference type="AlphaFoldDB" id="A0A2G3PTQ0"/>
<dbReference type="Gene3D" id="3.10.300.10">
    <property type="entry name" value="Methylpurine-DNA glycosylase (MPG)"/>
    <property type="match status" value="1"/>
</dbReference>
<evidence type="ECO:0000313" key="6">
    <source>
        <dbReference type="EMBL" id="PHV69141.1"/>
    </source>
</evidence>
<proteinExistence type="inferred from homology"/>
<dbReference type="PANTHER" id="PTHR10429">
    <property type="entry name" value="DNA-3-METHYLADENINE GLYCOSYLASE"/>
    <property type="match status" value="1"/>
</dbReference>
<dbReference type="EC" id="3.2.2.-" evidence="5"/>
<dbReference type="SUPFAM" id="SSF50486">
    <property type="entry name" value="FMT C-terminal domain-like"/>
    <property type="match status" value="1"/>
</dbReference>
<keyword evidence="4 5" id="KW-0234">DNA repair</keyword>
<keyword evidence="3 5" id="KW-0378">Hydrolase</keyword>
<evidence type="ECO:0000256" key="1">
    <source>
        <dbReference type="ARBA" id="ARBA00009232"/>
    </source>
</evidence>
<dbReference type="InterPro" id="IPR011034">
    <property type="entry name" value="Formyl_transferase-like_C_sf"/>
</dbReference>
<dbReference type="InterPro" id="IPR003180">
    <property type="entry name" value="MPG"/>
</dbReference>
<dbReference type="PANTHER" id="PTHR10429:SF0">
    <property type="entry name" value="DNA-3-METHYLADENINE GLYCOSYLASE"/>
    <property type="match status" value="1"/>
</dbReference>
<keyword evidence="2 5" id="KW-0227">DNA damage</keyword>
<dbReference type="Pfam" id="PF02245">
    <property type="entry name" value="Pur_DNA_glyco"/>
    <property type="match status" value="1"/>
</dbReference>
<dbReference type="HAMAP" id="MF_00527">
    <property type="entry name" value="3MGH"/>
    <property type="match status" value="1"/>
</dbReference>
<evidence type="ECO:0000256" key="2">
    <source>
        <dbReference type="ARBA" id="ARBA00022763"/>
    </source>
</evidence>
<dbReference type="GO" id="GO:0003677">
    <property type="term" value="F:DNA binding"/>
    <property type="evidence" value="ECO:0007669"/>
    <property type="project" value="InterPro"/>
</dbReference>
<evidence type="ECO:0000256" key="4">
    <source>
        <dbReference type="ARBA" id="ARBA00023204"/>
    </source>
</evidence>
<dbReference type="Proteomes" id="UP000225108">
    <property type="component" value="Unassembled WGS sequence"/>
</dbReference>
<dbReference type="InterPro" id="IPR036995">
    <property type="entry name" value="MPG_sf"/>
</dbReference>
<organism evidence="6 7">
    <name type="scientific">Williamsia marianensis</name>
    <dbReference type="NCBI Taxonomy" id="85044"/>
    <lineage>
        <taxon>Bacteria</taxon>
        <taxon>Bacillati</taxon>
        <taxon>Actinomycetota</taxon>
        <taxon>Actinomycetes</taxon>
        <taxon>Mycobacteriales</taxon>
        <taxon>Nocardiaceae</taxon>
        <taxon>Williamsia</taxon>
    </lineage>
</organism>
<protein>
    <recommendedName>
        <fullName evidence="5">Putative 3-methyladenine DNA glycosylase</fullName>
        <ecNumber evidence="5">3.2.2.-</ecNumber>
    </recommendedName>
</protein>
<sequence>MAQPTLFDVERLAGATPLQAARRLLGSLLEVEAADGVVRMRIVEVEAYGGTPDSRFPDPASHGYRGPTDRNRVMFGSAGHLYVYRSYGIHWCANISYGQAGQCGGVLMRAGEIVGGLDIARLRRPTARADHQLACGPGNVGSALAISRELNGSAVCTGESPVRLFRGPRVPAAAVENGPRVGVSSAQDRPWRLWDGRSLAVSKYRRAEPLPSGTRTLRLSVPAAGTEGSTP</sequence>
<dbReference type="GO" id="GO:0006284">
    <property type="term" value="P:base-excision repair"/>
    <property type="evidence" value="ECO:0007669"/>
    <property type="project" value="InterPro"/>
</dbReference>
<accession>A0A2G3PTQ0</accession>
<evidence type="ECO:0000256" key="5">
    <source>
        <dbReference type="HAMAP-Rule" id="MF_00527"/>
    </source>
</evidence>
<name>A0A2G3PTQ0_WILMA</name>
<dbReference type="CDD" id="cd00540">
    <property type="entry name" value="AAG"/>
    <property type="match status" value="1"/>
</dbReference>
<dbReference type="EMBL" id="PEBD01000002">
    <property type="protein sequence ID" value="PHV69141.1"/>
    <property type="molecule type" value="Genomic_DNA"/>
</dbReference>
<comment type="caution">
    <text evidence="6">The sequence shown here is derived from an EMBL/GenBank/DDBJ whole genome shotgun (WGS) entry which is preliminary data.</text>
</comment>
<dbReference type="NCBIfam" id="TIGR00567">
    <property type="entry name" value="3mg"/>
    <property type="match status" value="1"/>
</dbReference>